<comment type="caution">
    <text evidence="2">The sequence shown here is derived from an EMBL/GenBank/DDBJ whole genome shotgun (WGS) entry which is preliminary data.</text>
</comment>
<evidence type="ECO:0000256" key="1">
    <source>
        <dbReference type="SAM" id="MobiDB-lite"/>
    </source>
</evidence>
<protein>
    <submittedName>
        <fullName evidence="2">Uncharacterized protein</fullName>
    </submittedName>
</protein>
<dbReference type="EMBL" id="JAVHJS010000006">
    <property type="protein sequence ID" value="KAK2854773.1"/>
    <property type="molecule type" value="Genomic_DNA"/>
</dbReference>
<gene>
    <name evidence="2" type="ORF">Q7C36_006642</name>
</gene>
<evidence type="ECO:0000313" key="2">
    <source>
        <dbReference type="EMBL" id="KAK2854773.1"/>
    </source>
</evidence>
<name>A0AA88NAM7_TACVA</name>
<accession>A0AA88NAM7</accession>
<feature type="compositionally biased region" description="Polar residues" evidence="1">
    <location>
        <begin position="108"/>
        <end position="118"/>
    </location>
</feature>
<organism evidence="2 3">
    <name type="scientific">Tachysurus vachellii</name>
    <name type="common">Darkbarbel catfish</name>
    <name type="synonym">Pelteobagrus vachellii</name>
    <dbReference type="NCBI Taxonomy" id="175792"/>
    <lineage>
        <taxon>Eukaryota</taxon>
        <taxon>Metazoa</taxon>
        <taxon>Chordata</taxon>
        <taxon>Craniata</taxon>
        <taxon>Vertebrata</taxon>
        <taxon>Euteleostomi</taxon>
        <taxon>Actinopterygii</taxon>
        <taxon>Neopterygii</taxon>
        <taxon>Teleostei</taxon>
        <taxon>Ostariophysi</taxon>
        <taxon>Siluriformes</taxon>
        <taxon>Bagridae</taxon>
        <taxon>Tachysurus</taxon>
    </lineage>
</organism>
<dbReference type="AlphaFoldDB" id="A0AA88NAM7"/>
<keyword evidence="3" id="KW-1185">Reference proteome</keyword>
<feature type="region of interest" description="Disordered" evidence="1">
    <location>
        <begin position="97"/>
        <end position="118"/>
    </location>
</feature>
<dbReference type="Proteomes" id="UP001187315">
    <property type="component" value="Unassembled WGS sequence"/>
</dbReference>
<sequence>MPHKVKPVKPVCLLMSAINIIHLQLVDEIQLLSTPCKVALKITAMDIQPIRDGHITQQTKPIMQIGLSHVKETVHQPTRSSWGSPISRYTNIMALQGTNPPVPPLPCRTTSVENPETA</sequence>
<proteinExistence type="predicted"/>
<evidence type="ECO:0000313" key="3">
    <source>
        <dbReference type="Proteomes" id="UP001187315"/>
    </source>
</evidence>
<reference evidence="2" key="1">
    <citation type="submission" date="2023-08" db="EMBL/GenBank/DDBJ databases">
        <title>Pelteobagrus vachellii genome.</title>
        <authorList>
            <person name="Liu H."/>
        </authorList>
    </citation>
    <scope>NUCLEOTIDE SEQUENCE</scope>
    <source>
        <strain evidence="2">PRFRI_2022a</strain>
        <tissue evidence="2">Muscle</tissue>
    </source>
</reference>